<name>A0ABQ7BL83_BRACR</name>
<reference evidence="1 2" key="1">
    <citation type="journal article" date="2020" name="BMC Genomics">
        <title>Intraspecific diversification of the crop wild relative Brassica cretica Lam. using demographic model selection.</title>
        <authorList>
            <person name="Kioukis A."/>
            <person name="Michalopoulou V.A."/>
            <person name="Briers L."/>
            <person name="Pirintsos S."/>
            <person name="Studholme D.J."/>
            <person name="Pavlidis P."/>
            <person name="Sarris P.F."/>
        </authorList>
    </citation>
    <scope>NUCLEOTIDE SEQUENCE [LARGE SCALE GENOMIC DNA]</scope>
    <source>
        <strain evidence="2">cv. PFS-1207/04</strain>
    </source>
</reference>
<gene>
    <name evidence="1" type="ORF">DY000_02037233</name>
</gene>
<proteinExistence type="predicted"/>
<protein>
    <submittedName>
        <fullName evidence="1">Uncharacterized protein</fullName>
    </submittedName>
</protein>
<evidence type="ECO:0000313" key="1">
    <source>
        <dbReference type="EMBL" id="KAF3533293.1"/>
    </source>
</evidence>
<evidence type="ECO:0000313" key="2">
    <source>
        <dbReference type="Proteomes" id="UP000266723"/>
    </source>
</evidence>
<keyword evidence="2" id="KW-1185">Reference proteome</keyword>
<accession>A0ABQ7BL83</accession>
<organism evidence="1 2">
    <name type="scientific">Brassica cretica</name>
    <name type="common">Mustard</name>
    <dbReference type="NCBI Taxonomy" id="69181"/>
    <lineage>
        <taxon>Eukaryota</taxon>
        <taxon>Viridiplantae</taxon>
        <taxon>Streptophyta</taxon>
        <taxon>Embryophyta</taxon>
        <taxon>Tracheophyta</taxon>
        <taxon>Spermatophyta</taxon>
        <taxon>Magnoliopsida</taxon>
        <taxon>eudicotyledons</taxon>
        <taxon>Gunneridae</taxon>
        <taxon>Pentapetalae</taxon>
        <taxon>rosids</taxon>
        <taxon>malvids</taxon>
        <taxon>Brassicales</taxon>
        <taxon>Brassicaceae</taxon>
        <taxon>Brassiceae</taxon>
        <taxon>Brassica</taxon>
    </lineage>
</organism>
<dbReference type="Proteomes" id="UP000266723">
    <property type="component" value="Unassembled WGS sequence"/>
</dbReference>
<sequence>MVLSRGGEAPSAPSTPVQVPARWRLRLAPPSSVKITGGEGAPCLASPSVSSLCLIFRVSSVSFLLVLSRLVG</sequence>
<comment type="caution">
    <text evidence="1">The sequence shown here is derived from an EMBL/GenBank/DDBJ whole genome shotgun (WGS) entry which is preliminary data.</text>
</comment>
<dbReference type="EMBL" id="QGKV02001507">
    <property type="protein sequence ID" value="KAF3533293.1"/>
    <property type="molecule type" value="Genomic_DNA"/>
</dbReference>